<gene>
    <name evidence="10" type="ORF">TsocGM_24970</name>
</gene>
<dbReference type="InterPro" id="IPR050297">
    <property type="entry name" value="LipidA_mod_glycosyltrf_83"/>
</dbReference>
<evidence type="ECO:0000256" key="4">
    <source>
        <dbReference type="ARBA" id="ARBA00022679"/>
    </source>
</evidence>
<reference evidence="10 11" key="2">
    <citation type="submission" date="2019-01" db="EMBL/GenBank/DDBJ databases">
        <title>Tautonia sociabilis, a novel thermotolerant planctomycete of Isosphaeraceae family, isolated from a 4000 m deep subterranean habitat.</title>
        <authorList>
            <person name="Kovaleva O.L."/>
            <person name="Elcheninov A.G."/>
            <person name="Van Heerden E."/>
            <person name="Toshchakov S.V."/>
            <person name="Novikov A."/>
            <person name="Bonch-Osmolovskaya E.A."/>
            <person name="Kublanov I.V."/>
        </authorList>
    </citation>
    <scope>NUCLEOTIDE SEQUENCE [LARGE SCALE GENOMIC DNA]</scope>
    <source>
        <strain evidence="10 11">GM2012</strain>
    </source>
</reference>
<evidence type="ECO:0000256" key="6">
    <source>
        <dbReference type="ARBA" id="ARBA00022989"/>
    </source>
</evidence>
<feature type="transmembrane region" description="Helical" evidence="8">
    <location>
        <begin position="182"/>
        <end position="210"/>
    </location>
</feature>
<dbReference type="AlphaFoldDB" id="A0A432MC89"/>
<proteinExistence type="predicted"/>
<dbReference type="RefSeq" id="WP_126728182.1">
    <property type="nucleotide sequence ID" value="NZ_RYZH01000091.1"/>
</dbReference>
<keyword evidence="5 8" id="KW-0812">Transmembrane</keyword>
<keyword evidence="3" id="KW-0328">Glycosyltransferase</keyword>
<evidence type="ECO:0000256" key="5">
    <source>
        <dbReference type="ARBA" id="ARBA00022692"/>
    </source>
</evidence>
<evidence type="ECO:0000256" key="8">
    <source>
        <dbReference type="SAM" id="Phobius"/>
    </source>
</evidence>
<feature type="transmembrane region" description="Helical" evidence="8">
    <location>
        <begin position="283"/>
        <end position="302"/>
    </location>
</feature>
<evidence type="ECO:0000313" key="11">
    <source>
        <dbReference type="Proteomes" id="UP000280296"/>
    </source>
</evidence>
<keyword evidence="6 8" id="KW-1133">Transmembrane helix</keyword>
<evidence type="ECO:0000256" key="3">
    <source>
        <dbReference type="ARBA" id="ARBA00022676"/>
    </source>
</evidence>
<keyword evidence="4 10" id="KW-0808">Transferase</keyword>
<dbReference type="PANTHER" id="PTHR33908:SF3">
    <property type="entry name" value="UNDECAPRENYL PHOSPHATE-ALPHA-4-AMINO-4-DEOXY-L-ARABINOSE ARABINOSYL TRANSFERASE"/>
    <property type="match status" value="1"/>
</dbReference>
<evidence type="ECO:0000313" key="10">
    <source>
        <dbReference type="EMBL" id="RUL81587.1"/>
    </source>
</evidence>
<comment type="subcellular location">
    <subcellularLocation>
        <location evidence="1">Cell membrane</location>
        <topology evidence="1">Multi-pass membrane protein</topology>
    </subcellularLocation>
</comment>
<feature type="transmembrane region" description="Helical" evidence="8">
    <location>
        <begin position="16"/>
        <end position="36"/>
    </location>
</feature>
<dbReference type="GO" id="GO:0005886">
    <property type="term" value="C:plasma membrane"/>
    <property type="evidence" value="ECO:0007669"/>
    <property type="project" value="UniProtKB-SubCell"/>
</dbReference>
<dbReference type="PANTHER" id="PTHR33908">
    <property type="entry name" value="MANNOSYLTRANSFERASE YKCB-RELATED"/>
    <property type="match status" value="1"/>
</dbReference>
<evidence type="ECO:0000259" key="9">
    <source>
        <dbReference type="Pfam" id="PF13231"/>
    </source>
</evidence>
<dbReference type="OrthoDB" id="232702at2"/>
<feature type="transmembrane region" description="Helical" evidence="8">
    <location>
        <begin position="114"/>
        <end position="134"/>
    </location>
</feature>
<dbReference type="GO" id="GO:0016763">
    <property type="term" value="F:pentosyltransferase activity"/>
    <property type="evidence" value="ECO:0007669"/>
    <property type="project" value="TreeGrafter"/>
</dbReference>
<keyword evidence="7 8" id="KW-0472">Membrane</keyword>
<dbReference type="GO" id="GO:0009103">
    <property type="term" value="P:lipopolysaccharide biosynthetic process"/>
    <property type="evidence" value="ECO:0007669"/>
    <property type="project" value="UniProtKB-ARBA"/>
</dbReference>
<comment type="caution">
    <text evidence="10">The sequence shown here is derived from an EMBL/GenBank/DDBJ whole genome shotgun (WGS) entry which is preliminary data.</text>
</comment>
<dbReference type="Proteomes" id="UP000280296">
    <property type="component" value="Unassembled WGS sequence"/>
</dbReference>
<feature type="domain" description="Glycosyltransferase RgtA/B/C/D-like" evidence="9">
    <location>
        <begin position="69"/>
        <end position="223"/>
    </location>
</feature>
<organism evidence="10 11">
    <name type="scientific">Tautonia sociabilis</name>
    <dbReference type="NCBI Taxonomy" id="2080755"/>
    <lineage>
        <taxon>Bacteria</taxon>
        <taxon>Pseudomonadati</taxon>
        <taxon>Planctomycetota</taxon>
        <taxon>Planctomycetia</taxon>
        <taxon>Isosphaerales</taxon>
        <taxon>Isosphaeraceae</taxon>
        <taxon>Tautonia</taxon>
    </lineage>
</organism>
<dbReference type="InterPro" id="IPR038731">
    <property type="entry name" value="RgtA/B/C-like"/>
</dbReference>
<evidence type="ECO:0000256" key="7">
    <source>
        <dbReference type="ARBA" id="ARBA00023136"/>
    </source>
</evidence>
<dbReference type="GO" id="GO:0010041">
    <property type="term" value="P:response to iron(III) ion"/>
    <property type="evidence" value="ECO:0007669"/>
    <property type="project" value="TreeGrafter"/>
</dbReference>
<dbReference type="EMBL" id="RYZH01000091">
    <property type="protein sequence ID" value="RUL81587.1"/>
    <property type="molecule type" value="Genomic_DNA"/>
</dbReference>
<protein>
    <submittedName>
        <fullName evidence="10">Phospholipid carrier-dependent glycosyltransferase</fullName>
    </submittedName>
</protein>
<keyword evidence="2" id="KW-1003">Cell membrane</keyword>
<dbReference type="Pfam" id="PF13231">
    <property type="entry name" value="PMT_2"/>
    <property type="match status" value="1"/>
</dbReference>
<evidence type="ECO:0000256" key="2">
    <source>
        <dbReference type="ARBA" id="ARBA00022475"/>
    </source>
</evidence>
<reference evidence="10 11" key="1">
    <citation type="submission" date="2018-12" db="EMBL/GenBank/DDBJ databases">
        <authorList>
            <person name="Toschakov S.V."/>
        </authorList>
    </citation>
    <scope>NUCLEOTIDE SEQUENCE [LARGE SCALE GENOMIC DNA]</scope>
    <source>
        <strain evidence="10 11">GM2012</strain>
    </source>
</reference>
<sequence>MPHRFGRWVREHWPEVVLAASALVTFAGLLGAVDLWGKREQRAAAEALDTVEHGRWLIAHIQGRPRLEKPPLPRWASASLMILTGRSDEAIVRLPSALSAVAVALLVYELGRRLGGRAVGIASGLAYCSTFYAITEHRQAGNDGPLALFTTLAIYAAWRRLHGSRIGPDLAPPAEDPGPRGWSLAMYAALGLGFLTKGPVVLVLVGLTVLPYLALSRRLRPGLRALTDGRGLLLMTALCLCWPVPVVLARFDALSVWMLEIGQKVGSAGVAHHDWRMPLAAEWFWMAMPWTPLALVGLVRPFTARGRAERPTIWLAWLWAFANLAMFSTWSVAKPNYYVPCLPAVALLAGSEWIRMARDARSGAIGPRLMLQSLWVVLFVAACAAPVVVAQRQPEHLAAASLLAAAVAIGVIGSAVSWRRGAEASALAPIAVAVSCGVLIAYGAIARPVLAAQSHRPLAATLDRLLPQDEGTVMFFHELDEGLWFYLRDRVLEPVPGSQPQTNDAHDMVQEARQGTLVMDRQQRLRNELAVLLDWIADPSRTSQYLLIRDRVYDRFAPALDGLATEVYREADLGRNELVLLHVAPPGSIASAAPSGPSDSSRR</sequence>
<feature type="transmembrane region" description="Helical" evidence="8">
    <location>
        <begin position="314"/>
        <end position="331"/>
    </location>
</feature>
<name>A0A432MC89_9BACT</name>
<evidence type="ECO:0000256" key="1">
    <source>
        <dbReference type="ARBA" id="ARBA00004651"/>
    </source>
</evidence>
<feature type="transmembrane region" description="Helical" evidence="8">
    <location>
        <begin position="369"/>
        <end position="390"/>
    </location>
</feature>
<accession>A0A432MC89</accession>
<feature type="transmembrane region" description="Helical" evidence="8">
    <location>
        <begin position="231"/>
        <end position="251"/>
    </location>
</feature>
<feature type="transmembrane region" description="Helical" evidence="8">
    <location>
        <begin position="425"/>
        <end position="445"/>
    </location>
</feature>
<keyword evidence="11" id="KW-1185">Reference proteome</keyword>
<feature type="transmembrane region" description="Helical" evidence="8">
    <location>
        <begin position="396"/>
        <end position="418"/>
    </location>
</feature>